<dbReference type="Pfam" id="PF02018">
    <property type="entry name" value="CBM_4_9"/>
    <property type="match status" value="2"/>
</dbReference>
<accession>A0A510UPM1</accession>
<evidence type="ECO:0000259" key="9">
    <source>
        <dbReference type="PROSITE" id="PS50835"/>
    </source>
</evidence>
<dbReference type="InterPro" id="IPR010502">
    <property type="entry name" value="Carb-bd_dom_fam9"/>
</dbReference>
<feature type="signal peptide" evidence="8">
    <location>
        <begin position="1"/>
        <end position="23"/>
    </location>
</feature>
<organism evidence="12 13">
    <name type="scientific">Cellulomonas persica</name>
    <dbReference type="NCBI Taxonomy" id="76861"/>
    <lineage>
        <taxon>Bacteria</taxon>
        <taxon>Bacillati</taxon>
        <taxon>Actinomycetota</taxon>
        <taxon>Actinomycetes</taxon>
        <taxon>Micrococcales</taxon>
        <taxon>Cellulomonadaceae</taxon>
        <taxon>Cellulomonas</taxon>
    </lineage>
</organism>
<dbReference type="Gene3D" id="3.20.20.370">
    <property type="entry name" value="Glycoside hydrolase/deacetylase"/>
    <property type="match status" value="1"/>
</dbReference>
<evidence type="ECO:0000313" key="12">
    <source>
        <dbReference type="EMBL" id="GEK16612.1"/>
    </source>
</evidence>
<evidence type="ECO:0000256" key="4">
    <source>
        <dbReference type="ARBA" id="ARBA00023277"/>
    </source>
</evidence>
<dbReference type="InterPro" id="IPR013783">
    <property type="entry name" value="Ig-like_fold"/>
</dbReference>
<sequence length="1678" mass="176740">MAGLATLALLAAPLTAVTAGATAAGAADGATTLLSESFDDGTLGALLPSGASGEFVTLPDDSKVYEVPRGADYDGVSTPAGMLDDLAPGSVVTVSAKMRVVEGADQVDARWITLPNFGWLTPTTVTAEWTTVTSQYTIPAVATESSFYLGTTGATYSYQLDDVLVTATSPSSEPTVVLSNDFETTKDPWGNRGSTTALTDTEAHGGAKSLLVSARSANWAGTQADLTATLAEGTPYTVSAWVKLPAGTTGPSTIKLTAQTNSGGDDSYGTVAEAVDVTDQEWVELSGTYTRGPGLTSVVLYFEAADVETAHPDFLVDDVLITGGSSDDYVETDPDFVPGGALNPTTTPVSAARGTVKTSALTFDDGPNGATTTALLDFLEENHVTATFCVIGENIQAPGGADILKRIVADGHTLCNHSTDYASMADLSKQEVADKLKANLAIIRDALGDPDAEVPYFRAPNGAWGQTNQVAVALGMQPLAVDNLIMDWDGAENAGDEAKLTAALRTTITSNPGEIVLVHDGGGNRTPGVNAVKTVVAELLADGWIFTLPAGGAAPKGVTLVESDFEDGTLQGWTARDDGNGVATLDVQDEVAHDSTYAVRVSNRVSQGQGLQYDVTDTATPGATYDVSAWVKFEGTPGDMTLSSRTVANGTQAFSNLAQFTGLSSSQWVHLTGTFSMPAFDEAAELYFETAWAQGEAGNTSTFVIDDIQVRSTPPSEIEDLTPLKDTVDFPVGVAIDSREMAGSASELLLKHFGQVTAENYMKVEAWYSGEGVDTFGMHAEAKALLDYARDNDLRVYGHVLAWHSQTPDWFYRDDEGALLGPDAMRQRLHDHIFNVARTIAEEYGPFGSDTNPMVAWDVVNEVIDDGTAYADGMRRSTWYQILGESFVDSAFEYANAAFNDEYAAEGAEHPVALFINDYNTEQTGKRARYKALVERLIERDVPIDGVGHQFHVALSTPVSTLGDALADFDGLKKADGTDLLQAVTELDVVVGSADTAKAVDQGYYYQTAFDTFRAHAEDLFSVTLWGLTDGRSWRASNNGKPLLFDDYYKAKYAFYGAAGLDLPAAIRSANAFAADADGDYSVTSSQWQRLPLQQVGEKAAFQLRWSADRLTAYVDVDDTTVDPSDELRLVTTDGTFAFGRDGEGDLEGVATPREGGWTAVVQLPLSDAARGDVVELDVQVVDGSTKATWNTPGVLGSVSLVEELSYVEVPAATAVPTIDGEVDAAWAGAGSVATQKATSGSGGAVGTFRTLWKDHTLYVLADVADPVIDTSGSDPWIKDSVEIYVDGGNAKNGSYRYDDTQIRIDAAGAVSFGTGDEAYQRNRLTSAVVETETGYRVEAAISLLEYGGLGTFHGLDFQVNDAANGSRHAITNWADPTGAGYQSTAHWGVGRLVEAKVVPPTEVKPTVTTHPSSVTAVRGTTVVLRAAATGTPTPTVSWQRRAAGTTTWETVAGATKTSLAVVVGSANHGASYRAVFTNTAGKATTTAATVKIAPYAPKVTKNPKSVTNQKAGTKVTLSAAASGFPTPTVRWQQRGVGYSTWKTITGATGTSVTLKVPTTSKGVEVRAVFTNSAGKATTTTAVVRKAVAPTVVTAPASVTAKRDTVATFRVAVSGSPAPSVQWYERRAGSSTWVKLTGATSTTLKVVATKARDGAQYRVYVTNAAGNVTSKAATLTVR</sequence>
<evidence type="ECO:0000256" key="2">
    <source>
        <dbReference type="ARBA" id="ARBA00022737"/>
    </source>
</evidence>
<dbReference type="InterPro" id="IPR036179">
    <property type="entry name" value="Ig-like_dom_sf"/>
</dbReference>
<dbReference type="InterPro" id="IPR017853">
    <property type="entry name" value="GH"/>
</dbReference>
<dbReference type="CDD" id="cd10917">
    <property type="entry name" value="CE4_NodB_like_6s_7s"/>
    <property type="match status" value="1"/>
</dbReference>
<evidence type="ECO:0000256" key="5">
    <source>
        <dbReference type="ARBA" id="ARBA00023295"/>
    </source>
</evidence>
<dbReference type="InterPro" id="IPR011330">
    <property type="entry name" value="Glyco_hydro/deAcase_b/a-brl"/>
</dbReference>
<feature type="chain" id="PRO_5039160663" description="Beta-xylanase" evidence="8">
    <location>
        <begin position="24"/>
        <end position="1678"/>
    </location>
</feature>
<keyword evidence="13" id="KW-1185">Reference proteome</keyword>
<proteinExistence type="inferred from homology"/>
<dbReference type="SUPFAM" id="SSF49344">
    <property type="entry name" value="CBD9-like"/>
    <property type="match status" value="1"/>
</dbReference>
<dbReference type="Pfam" id="PF07679">
    <property type="entry name" value="I-set"/>
    <property type="match status" value="2"/>
</dbReference>
<feature type="domain" description="Ig-like" evidence="9">
    <location>
        <begin position="1590"/>
        <end position="1676"/>
    </location>
</feature>
<evidence type="ECO:0000259" key="11">
    <source>
        <dbReference type="PROSITE" id="PS51760"/>
    </source>
</evidence>
<dbReference type="Gene3D" id="2.60.120.260">
    <property type="entry name" value="Galactose-binding domain-like"/>
    <property type="match status" value="3"/>
</dbReference>
<evidence type="ECO:0000256" key="6">
    <source>
        <dbReference type="ARBA" id="ARBA00023326"/>
    </source>
</evidence>
<gene>
    <name evidence="12" type="ORF">CPE01_03450</name>
</gene>
<dbReference type="SUPFAM" id="SSF88713">
    <property type="entry name" value="Glycoside hydrolase/deacetylase"/>
    <property type="match status" value="1"/>
</dbReference>
<dbReference type="SMART" id="SM00633">
    <property type="entry name" value="Glyco_10"/>
    <property type="match status" value="1"/>
</dbReference>
<keyword evidence="4 7" id="KW-0119">Carbohydrate metabolism</keyword>
<dbReference type="PROSITE" id="PS51677">
    <property type="entry name" value="NODB"/>
    <property type="match status" value="1"/>
</dbReference>
<dbReference type="GO" id="GO:0030246">
    <property type="term" value="F:carbohydrate binding"/>
    <property type="evidence" value="ECO:0007669"/>
    <property type="project" value="InterPro"/>
</dbReference>
<keyword evidence="6 7" id="KW-0624">Polysaccharide degradation</keyword>
<dbReference type="InterPro" id="IPR044846">
    <property type="entry name" value="GH10"/>
</dbReference>
<dbReference type="Proteomes" id="UP000321386">
    <property type="component" value="Unassembled WGS sequence"/>
</dbReference>
<dbReference type="GO" id="GO:0016810">
    <property type="term" value="F:hydrolase activity, acting on carbon-nitrogen (but not peptide) bonds"/>
    <property type="evidence" value="ECO:0007669"/>
    <property type="project" value="InterPro"/>
</dbReference>
<dbReference type="InterPro" id="IPR013098">
    <property type="entry name" value="Ig_I-set"/>
</dbReference>
<evidence type="ECO:0000256" key="3">
    <source>
        <dbReference type="ARBA" id="ARBA00022801"/>
    </source>
</evidence>
<comment type="catalytic activity">
    <reaction evidence="7">
        <text>Endohydrolysis of (1-&gt;4)-beta-D-xylosidic linkages in xylans.</text>
        <dbReference type="EC" id="3.2.1.8"/>
    </reaction>
</comment>
<dbReference type="PROSITE" id="PS50835">
    <property type="entry name" value="IG_LIKE"/>
    <property type="match status" value="3"/>
</dbReference>
<dbReference type="EMBL" id="BJUA01000001">
    <property type="protein sequence ID" value="GEK16612.1"/>
    <property type="molecule type" value="Genomic_DNA"/>
</dbReference>
<dbReference type="EC" id="3.2.1.8" evidence="7"/>
<dbReference type="InterPro" id="IPR003305">
    <property type="entry name" value="CenC_carb-bd"/>
</dbReference>
<keyword evidence="2" id="KW-0677">Repeat</keyword>
<dbReference type="InterPro" id="IPR008979">
    <property type="entry name" value="Galactose-bd-like_sf"/>
</dbReference>
<dbReference type="Pfam" id="PF06452">
    <property type="entry name" value="CBM9_1"/>
    <property type="match status" value="1"/>
</dbReference>
<dbReference type="SMART" id="SM00409">
    <property type="entry name" value="IG"/>
    <property type="match status" value="2"/>
</dbReference>
<dbReference type="Gene3D" id="3.20.20.80">
    <property type="entry name" value="Glycosidases"/>
    <property type="match status" value="1"/>
</dbReference>
<dbReference type="Pfam" id="PF01522">
    <property type="entry name" value="Polysacc_deac_1"/>
    <property type="match status" value="1"/>
</dbReference>
<dbReference type="Gene3D" id="2.60.40.10">
    <property type="entry name" value="Immunoglobulins"/>
    <property type="match status" value="3"/>
</dbReference>
<keyword evidence="3 7" id="KW-0378">Hydrolase</keyword>
<dbReference type="InterPro" id="IPR001000">
    <property type="entry name" value="GH10_dom"/>
</dbReference>
<dbReference type="Gene3D" id="2.60.40.1190">
    <property type="match status" value="1"/>
</dbReference>
<dbReference type="RefSeq" id="WP_186811357.1">
    <property type="nucleotide sequence ID" value="NZ_BJUA01000001.1"/>
</dbReference>
<protein>
    <recommendedName>
        <fullName evidence="7">Beta-xylanase</fullName>
        <ecNumber evidence="7">3.2.1.8</ecNumber>
    </recommendedName>
</protein>
<evidence type="ECO:0000313" key="13">
    <source>
        <dbReference type="Proteomes" id="UP000321386"/>
    </source>
</evidence>
<comment type="similarity">
    <text evidence="1 7">Belongs to the glycosyl hydrolase 10 (cellulase F) family.</text>
</comment>
<dbReference type="SUPFAM" id="SSF51445">
    <property type="entry name" value="(Trans)glycosidases"/>
    <property type="match status" value="1"/>
</dbReference>
<dbReference type="InterPro" id="IPR002509">
    <property type="entry name" value="NODB_dom"/>
</dbReference>
<feature type="domain" description="GH10" evidence="11">
    <location>
        <begin position="718"/>
        <end position="1061"/>
    </location>
</feature>
<feature type="domain" description="Ig-like" evidence="9">
    <location>
        <begin position="1498"/>
        <end position="1536"/>
    </location>
</feature>
<keyword evidence="8" id="KW-0732">Signal</keyword>
<dbReference type="PRINTS" id="PR00134">
    <property type="entry name" value="GLHYDRLASE10"/>
</dbReference>
<evidence type="ECO:0000259" key="10">
    <source>
        <dbReference type="PROSITE" id="PS51677"/>
    </source>
</evidence>
<dbReference type="SUPFAM" id="SSF49785">
    <property type="entry name" value="Galactose-binding domain-like"/>
    <property type="match status" value="3"/>
</dbReference>
<evidence type="ECO:0000256" key="7">
    <source>
        <dbReference type="RuleBase" id="RU361174"/>
    </source>
</evidence>
<dbReference type="GO" id="GO:0031176">
    <property type="term" value="F:endo-1,4-beta-xylanase activity"/>
    <property type="evidence" value="ECO:0007669"/>
    <property type="project" value="UniProtKB-EC"/>
</dbReference>
<dbReference type="InterPro" id="IPR018087">
    <property type="entry name" value="Glyco_hydro_5_CS"/>
</dbReference>
<reference evidence="12 13" key="1">
    <citation type="submission" date="2019-07" db="EMBL/GenBank/DDBJ databases">
        <title>Whole genome shotgun sequence of Cellulomonas persica NBRC 101101.</title>
        <authorList>
            <person name="Hosoyama A."/>
            <person name="Uohara A."/>
            <person name="Ohji S."/>
            <person name="Ichikawa N."/>
        </authorList>
    </citation>
    <scope>NUCLEOTIDE SEQUENCE [LARGE SCALE GENOMIC DNA]</scope>
    <source>
        <strain evidence="12 13">NBRC 101101</strain>
    </source>
</reference>
<dbReference type="InterPro" id="IPR003599">
    <property type="entry name" value="Ig_sub"/>
</dbReference>
<dbReference type="InterPro" id="IPR007110">
    <property type="entry name" value="Ig-like_dom"/>
</dbReference>
<evidence type="ECO:0000256" key="8">
    <source>
        <dbReference type="SAM" id="SignalP"/>
    </source>
</evidence>
<dbReference type="Pfam" id="PF00331">
    <property type="entry name" value="Glyco_hydro_10"/>
    <property type="match status" value="1"/>
</dbReference>
<feature type="domain" description="NodB homology" evidence="10">
    <location>
        <begin position="357"/>
        <end position="547"/>
    </location>
</feature>
<evidence type="ECO:0000256" key="1">
    <source>
        <dbReference type="ARBA" id="ARBA00007495"/>
    </source>
</evidence>
<dbReference type="PANTHER" id="PTHR31490:SF90">
    <property type="entry name" value="ENDO-1,4-BETA-XYLANASE A"/>
    <property type="match status" value="1"/>
</dbReference>
<comment type="caution">
    <text evidence="12">The sequence shown here is derived from an EMBL/GenBank/DDBJ whole genome shotgun (WGS) entry which is preliminary data.</text>
</comment>
<dbReference type="PROSITE" id="PS51760">
    <property type="entry name" value="GH10_2"/>
    <property type="match status" value="1"/>
</dbReference>
<name>A0A510UPM1_9CELL</name>
<dbReference type="GO" id="GO:0045493">
    <property type="term" value="P:xylan catabolic process"/>
    <property type="evidence" value="ECO:0007669"/>
    <property type="project" value="UniProtKB-KW"/>
</dbReference>
<dbReference type="PANTHER" id="PTHR31490">
    <property type="entry name" value="GLYCOSYL HYDROLASE"/>
    <property type="match status" value="1"/>
</dbReference>
<feature type="domain" description="Ig-like" evidence="9">
    <location>
        <begin position="1406"/>
        <end position="1492"/>
    </location>
</feature>
<keyword evidence="5 7" id="KW-0326">Glycosidase</keyword>
<dbReference type="PROSITE" id="PS00659">
    <property type="entry name" value="GLYCOSYL_HYDROL_F5"/>
    <property type="match status" value="1"/>
</dbReference>
<dbReference type="SUPFAM" id="SSF48726">
    <property type="entry name" value="Immunoglobulin"/>
    <property type="match status" value="3"/>
</dbReference>